<sequence length="1173" mass="129664">MANFKDWALQYVLSDEEPAQREIATKAAKEIESSGASRTVVGNWAASVQPWMARAQSGYDDQMDDGEDGGGSDIIARAKALGFLAGTLKALDRKLLKTDQVVFLVGFFGAMFSYDHKAGITASAKALRQLYAMRAFKPDMGVKMIEDVSKLKEDFRLQTASTRLEIYELFLSLIQNPAVSSELQHKYGSSCGFTVDLLQLCQNERDPRNLMLWFKIITVILANFSTSTEVTEEIFKAFSAYFPISLRSSATPIGITAEDLKGAVRACFSAHQHIAALTFPFLMQKLDQGDAVTVAVKVDILKTIKACVEQYENPQTSIVPYIEKIWNSLKYEVRNGEVKETIDTTLEVLQAIANKLDGSKTQRLDATLLKSYIDLVFKDCRDDLANPTYTKQAGLLLMTVITSNARAYMLESVSFVDCIRQNFQQPKSPSHTRDLVLILNSFLKARLELIRSRNQGHLEDEEQLKTEPRVHLDALFHDVYLGIWTAKANEPNSENIEILKQVTRGLALLANQQVVQQDGSRALLCSGKICSEICTLLTQCLVRGLTLSSNDNTTNDATFEEEALLALRSVVMVYTPAYEEFVRRATTEIRKRDWENASAYSLDALKNAVSQLAFVGCSQIPSAIASDTTFSNSSSPVQHFITLTTAVLDIFPLSTPGPGTEALANSYAIAGVHAAILFFRDACTAKYQPEALVSYSKSDKNWIEEFGHLPDDWLQNLRVSGDENLSALDENDPEVYRQFLKLSLYLVRHLYRTASSGTQSIWTGRILGQLADIAALVIRNLGEQLQVSCNLGLEAFNFFAGPQTQSPEQISTGPFVELLTRGVLEGLWPGAMADLYNPGGIAEKFLCNTDGLEPFLGLQSEIRASIGSILANKYKGGPSTSDPEVQTVKRVLVFWGEEIRKATTSDGTEPKIFQALNCIAMHIIAGATARQDKAVVDLIPVFKAAIGSEHANSEIVARSLGVLVKDSELLKADNHAIIRRFYKQWAYSHLAKPLYPLASPSADGASAATRYRTAILSIVSNCSFNVYEADVEPLVRLLITTLTERSGLSQRVLSQQLVSALEILVEILSNEPDALKGHLKAIIGGGMKIYEECLPENKHKAEAGGEPARRRNLIMARKLVLQVLGAVPKKFEERYLLPYSLQLQRMLGLACGDPVREVRQIARLARGNWLKVV</sequence>
<accession>A0AA40BAI7</accession>
<evidence type="ECO:0000313" key="8">
    <source>
        <dbReference type="Proteomes" id="UP001172102"/>
    </source>
</evidence>
<name>A0AA40BAI7_9PEZI</name>
<dbReference type="GO" id="GO:0005634">
    <property type="term" value="C:nucleus"/>
    <property type="evidence" value="ECO:0007669"/>
    <property type="project" value="UniProtKB-SubCell"/>
</dbReference>
<dbReference type="GO" id="GO:0016226">
    <property type="term" value="P:iron-sulfur cluster assembly"/>
    <property type="evidence" value="ECO:0007669"/>
    <property type="project" value="UniProtKB-UniRule"/>
</dbReference>
<dbReference type="Proteomes" id="UP001172102">
    <property type="component" value="Unassembled WGS sequence"/>
</dbReference>
<dbReference type="InterPro" id="IPR016024">
    <property type="entry name" value="ARM-type_fold"/>
</dbReference>
<dbReference type="GO" id="GO:0097361">
    <property type="term" value="C:cytosolic [4Fe-4S] assembly targeting complex"/>
    <property type="evidence" value="ECO:0007669"/>
    <property type="project" value="UniProtKB-UniRule"/>
</dbReference>
<dbReference type="InterPro" id="IPR029240">
    <property type="entry name" value="MMS19_N"/>
</dbReference>
<keyword evidence="8" id="KW-1185">Reference proteome</keyword>
<dbReference type="SUPFAM" id="SSF48371">
    <property type="entry name" value="ARM repeat"/>
    <property type="match status" value="1"/>
</dbReference>
<evidence type="ECO:0000259" key="5">
    <source>
        <dbReference type="Pfam" id="PF12460"/>
    </source>
</evidence>
<keyword evidence="2" id="KW-0677">Repeat</keyword>
<dbReference type="InterPro" id="IPR024687">
    <property type="entry name" value="MMS19_C"/>
</dbReference>
<evidence type="ECO:0000256" key="4">
    <source>
        <dbReference type="RuleBase" id="RU367072"/>
    </source>
</evidence>
<dbReference type="EMBL" id="JAUKUA010000001">
    <property type="protein sequence ID" value="KAK0730712.1"/>
    <property type="molecule type" value="Genomic_DNA"/>
</dbReference>
<comment type="caution">
    <text evidence="7">The sequence shown here is derived from an EMBL/GenBank/DDBJ whole genome shotgun (WGS) entry which is preliminary data.</text>
</comment>
<comment type="function">
    <text evidence="4">Key component of the cytosolic iron-sulfur protein assembly (CIA) complex, a multiprotein complex that mediates the incorporation of iron-sulfur cluster into apoproteins specifically involved in DNA metabolism and genomic integrity. In the CIA complex, MMS19 acts as an adapter between early-acting CIA components and a subset of cellular target iron-sulfur proteins.</text>
</comment>
<evidence type="ECO:0000313" key="7">
    <source>
        <dbReference type="EMBL" id="KAK0730712.1"/>
    </source>
</evidence>
<organism evidence="7 8">
    <name type="scientific">Lasiosphaeris hirsuta</name>
    <dbReference type="NCBI Taxonomy" id="260670"/>
    <lineage>
        <taxon>Eukaryota</taxon>
        <taxon>Fungi</taxon>
        <taxon>Dikarya</taxon>
        <taxon>Ascomycota</taxon>
        <taxon>Pezizomycotina</taxon>
        <taxon>Sordariomycetes</taxon>
        <taxon>Sordariomycetidae</taxon>
        <taxon>Sordariales</taxon>
        <taxon>Lasiosphaeriaceae</taxon>
        <taxon>Lasiosphaeris</taxon>
    </lineage>
</organism>
<dbReference type="GO" id="GO:0006281">
    <property type="term" value="P:DNA repair"/>
    <property type="evidence" value="ECO:0007669"/>
    <property type="project" value="UniProtKB-UniRule"/>
</dbReference>
<proteinExistence type="inferred from homology"/>
<dbReference type="Pfam" id="PF12460">
    <property type="entry name" value="MMS19_C"/>
    <property type="match status" value="1"/>
</dbReference>
<dbReference type="PANTHER" id="PTHR12891:SF0">
    <property type="entry name" value="MMS19 NUCLEOTIDE EXCISION REPAIR PROTEIN HOMOLOG"/>
    <property type="match status" value="1"/>
</dbReference>
<evidence type="ECO:0000256" key="2">
    <source>
        <dbReference type="ARBA" id="ARBA00022737"/>
    </source>
</evidence>
<protein>
    <recommendedName>
        <fullName evidence="4">MMS19 nucleotide excision repair protein</fullName>
    </recommendedName>
</protein>
<dbReference type="Pfam" id="PF14500">
    <property type="entry name" value="MMS19_N"/>
    <property type="match status" value="1"/>
</dbReference>
<gene>
    <name evidence="7" type="ORF">B0H67DRAFT_47994</name>
</gene>
<dbReference type="PANTHER" id="PTHR12891">
    <property type="entry name" value="DNA REPAIR/TRANSCRIPTION PROTEIN MET18/MMS19"/>
    <property type="match status" value="1"/>
</dbReference>
<evidence type="ECO:0000259" key="6">
    <source>
        <dbReference type="Pfam" id="PF14500"/>
    </source>
</evidence>
<feature type="domain" description="MMS19 C-terminal" evidence="5">
    <location>
        <begin position="868"/>
        <end position="1084"/>
    </location>
</feature>
<keyword evidence="4" id="KW-0227">DNA damage</keyword>
<evidence type="ECO:0000256" key="3">
    <source>
        <dbReference type="ARBA" id="ARBA00023242"/>
    </source>
</evidence>
<keyword evidence="3 4" id="KW-0539">Nucleus</keyword>
<dbReference type="InterPro" id="IPR039920">
    <property type="entry name" value="MMS19"/>
</dbReference>
<comment type="subcellular location">
    <subcellularLocation>
        <location evidence="1 4">Nucleus</location>
    </subcellularLocation>
</comment>
<evidence type="ECO:0000256" key="1">
    <source>
        <dbReference type="ARBA" id="ARBA00004123"/>
    </source>
</evidence>
<dbReference type="GO" id="GO:0051604">
    <property type="term" value="P:protein maturation"/>
    <property type="evidence" value="ECO:0007669"/>
    <property type="project" value="UniProtKB-UniRule"/>
</dbReference>
<dbReference type="AlphaFoldDB" id="A0AA40BAI7"/>
<feature type="domain" description="MMS19 N-terminal" evidence="6">
    <location>
        <begin position="73"/>
        <end position="333"/>
    </location>
</feature>
<keyword evidence="4" id="KW-0234">DNA repair</keyword>
<comment type="similarity">
    <text evidence="4">Belongs to the MET18/MMS19 family.</text>
</comment>
<reference evidence="7" key="1">
    <citation type="submission" date="2023-06" db="EMBL/GenBank/DDBJ databases">
        <title>Genome-scale phylogeny and comparative genomics of the fungal order Sordariales.</title>
        <authorList>
            <consortium name="Lawrence Berkeley National Laboratory"/>
            <person name="Hensen N."/>
            <person name="Bonometti L."/>
            <person name="Westerberg I."/>
            <person name="Brannstrom I.O."/>
            <person name="Guillou S."/>
            <person name="Cros-Aarteil S."/>
            <person name="Calhoun S."/>
            <person name="Haridas S."/>
            <person name="Kuo A."/>
            <person name="Mondo S."/>
            <person name="Pangilinan J."/>
            <person name="Riley R."/>
            <person name="Labutti K."/>
            <person name="Andreopoulos B."/>
            <person name="Lipzen A."/>
            <person name="Chen C."/>
            <person name="Yanf M."/>
            <person name="Daum C."/>
            <person name="Ng V."/>
            <person name="Clum A."/>
            <person name="Steindorff A."/>
            <person name="Ohm R."/>
            <person name="Martin F."/>
            <person name="Silar P."/>
            <person name="Natvig D."/>
            <person name="Lalanne C."/>
            <person name="Gautier V."/>
            <person name="Ament-Velasquez S.L."/>
            <person name="Kruys A."/>
            <person name="Hutchinson M.I."/>
            <person name="Powell A.J."/>
            <person name="Barry K."/>
            <person name="Miller A.N."/>
            <person name="Grigoriev I.V."/>
            <person name="Debuchy R."/>
            <person name="Gladieux P."/>
            <person name="Thoren M.H."/>
            <person name="Johannesson H."/>
        </authorList>
    </citation>
    <scope>NUCLEOTIDE SEQUENCE</scope>
    <source>
        <strain evidence="7">SMH4607-1</strain>
    </source>
</reference>